<feature type="transmembrane region" description="Helical" evidence="16">
    <location>
        <begin position="79"/>
        <end position="98"/>
    </location>
</feature>
<dbReference type="InterPro" id="IPR050269">
    <property type="entry name" value="ComplexI_Subunit6"/>
</dbReference>
<evidence type="ECO:0000256" key="3">
    <source>
        <dbReference type="ARBA" id="ARBA00012944"/>
    </source>
</evidence>
<accession>A0A346RIR1</accession>
<dbReference type="EC" id="7.1.1.2" evidence="3"/>
<feature type="transmembrane region" description="Helical" evidence="16">
    <location>
        <begin position="7"/>
        <end position="32"/>
    </location>
</feature>
<dbReference type="GO" id="GO:0031966">
    <property type="term" value="C:mitochondrial membrane"/>
    <property type="evidence" value="ECO:0007669"/>
    <property type="project" value="UniProtKB-SubCell"/>
</dbReference>
<evidence type="ECO:0000313" key="17">
    <source>
        <dbReference type="EMBL" id="AXS65958.1"/>
    </source>
</evidence>
<evidence type="ECO:0000256" key="14">
    <source>
        <dbReference type="ARBA" id="ARBA00031019"/>
    </source>
</evidence>
<evidence type="ECO:0000256" key="7">
    <source>
        <dbReference type="ARBA" id="ARBA00022692"/>
    </source>
</evidence>
<dbReference type="PANTHER" id="PTHR11435">
    <property type="entry name" value="NADH UBIQUINONE OXIDOREDUCTASE SUBUNIT ND6"/>
    <property type="match status" value="1"/>
</dbReference>
<feature type="transmembrane region" description="Helical" evidence="16">
    <location>
        <begin position="44"/>
        <end position="67"/>
    </location>
</feature>
<evidence type="ECO:0000256" key="13">
    <source>
        <dbReference type="ARBA" id="ARBA00023136"/>
    </source>
</evidence>
<evidence type="ECO:0000256" key="11">
    <source>
        <dbReference type="ARBA" id="ARBA00023027"/>
    </source>
</evidence>
<evidence type="ECO:0000256" key="4">
    <source>
        <dbReference type="ARBA" id="ARBA00021095"/>
    </source>
</evidence>
<protein>
    <recommendedName>
        <fullName evidence="4">NADH-ubiquinone oxidoreductase chain 6</fullName>
        <ecNumber evidence="3">7.1.1.2</ecNumber>
    </recommendedName>
    <alternativeName>
        <fullName evidence="14">NADH dehydrogenase subunit 6</fullName>
    </alternativeName>
</protein>
<geneLocation type="mitochondrion" evidence="17"/>
<keyword evidence="5" id="KW-0813">Transport</keyword>
<evidence type="ECO:0000256" key="9">
    <source>
        <dbReference type="ARBA" id="ARBA00022982"/>
    </source>
</evidence>
<sequence>MLILMNWYLSFMFIFTSHPLSMGSILFLQTILVSVSSGLMHLNFWFSYIIFLIMIGGMLVMFMYMTSIASNEKFSHPNMFMYTISLIFVGFWLMTMLLDSFLSMELLKSFNFIKQPLILHTDFTLSKFFNKPSMNLMIFLTVYLLITLIAIVKITDNYKGTLRQK</sequence>
<comment type="catalytic activity">
    <reaction evidence="15">
        <text>a ubiquinone + NADH + 5 H(+)(in) = a ubiquinol + NAD(+) + 4 H(+)(out)</text>
        <dbReference type="Rhea" id="RHEA:29091"/>
        <dbReference type="Rhea" id="RHEA-COMP:9565"/>
        <dbReference type="Rhea" id="RHEA-COMP:9566"/>
        <dbReference type="ChEBI" id="CHEBI:15378"/>
        <dbReference type="ChEBI" id="CHEBI:16389"/>
        <dbReference type="ChEBI" id="CHEBI:17976"/>
        <dbReference type="ChEBI" id="CHEBI:57540"/>
        <dbReference type="ChEBI" id="CHEBI:57945"/>
        <dbReference type="EC" id="7.1.1.2"/>
    </reaction>
</comment>
<evidence type="ECO:0000256" key="6">
    <source>
        <dbReference type="ARBA" id="ARBA00022660"/>
    </source>
</evidence>
<feature type="transmembrane region" description="Helical" evidence="16">
    <location>
        <begin position="136"/>
        <end position="155"/>
    </location>
</feature>
<keyword evidence="10 16" id="KW-1133">Transmembrane helix</keyword>
<dbReference type="PANTHER" id="PTHR11435:SF1">
    <property type="entry name" value="NADH-UBIQUINONE OXIDOREDUCTASE CHAIN 6"/>
    <property type="match status" value="1"/>
</dbReference>
<keyword evidence="13 16" id="KW-0472">Membrane</keyword>
<keyword evidence="7 16" id="KW-0812">Transmembrane</keyword>
<evidence type="ECO:0000256" key="2">
    <source>
        <dbReference type="ARBA" id="ARBA00005698"/>
    </source>
</evidence>
<organism evidence="17">
    <name type="scientific">Curculionoidea sp. 20 KM-2017</name>
    <dbReference type="NCBI Taxonomy" id="2219404"/>
    <lineage>
        <taxon>Eukaryota</taxon>
        <taxon>Metazoa</taxon>
        <taxon>Ecdysozoa</taxon>
        <taxon>Arthropoda</taxon>
        <taxon>Hexapoda</taxon>
        <taxon>Insecta</taxon>
        <taxon>Pterygota</taxon>
        <taxon>Neoptera</taxon>
        <taxon>Endopterygota</taxon>
        <taxon>Coleoptera</taxon>
        <taxon>Polyphaga</taxon>
        <taxon>Cucujiformia</taxon>
    </lineage>
</organism>
<evidence type="ECO:0000256" key="5">
    <source>
        <dbReference type="ARBA" id="ARBA00022448"/>
    </source>
</evidence>
<dbReference type="GO" id="GO:0008137">
    <property type="term" value="F:NADH dehydrogenase (ubiquinone) activity"/>
    <property type="evidence" value="ECO:0007669"/>
    <property type="project" value="UniProtKB-EC"/>
</dbReference>
<dbReference type="AlphaFoldDB" id="A0A346RIR1"/>
<evidence type="ECO:0000256" key="16">
    <source>
        <dbReference type="SAM" id="Phobius"/>
    </source>
</evidence>
<proteinExistence type="inferred from homology"/>
<name>A0A346RIR1_9CUCU</name>
<keyword evidence="8" id="KW-1278">Translocase</keyword>
<reference evidence="17" key="1">
    <citation type="journal article" date="2018" name="J. ISSAAS">
        <title>The contribution of mitochondrial metagenomics to large-scale data mining and phylogenetic analysis of Coleoptera.</title>
        <authorList>
            <person name="Miller K."/>
            <person name="Linard B."/>
            <person name="Motyka M."/>
            <person name="Bocek M."/>
            <person name="Vogler A.P."/>
        </authorList>
    </citation>
    <scope>NUCLEOTIDE SEQUENCE</scope>
</reference>
<evidence type="ECO:0000256" key="1">
    <source>
        <dbReference type="ARBA" id="ARBA00004225"/>
    </source>
</evidence>
<keyword evidence="6" id="KW-0679">Respiratory chain</keyword>
<comment type="subcellular location">
    <subcellularLocation>
        <location evidence="1">Mitochondrion membrane</location>
        <topology evidence="1">Multi-pass membrane protein</topology>
    </subcellularLocation>
</comment>
<keyword evidence="9" id="KW-0249">Electron transport</keyword>
<gene>
    <name evidence="17" type="primary">nad6</name>
</gene>
<keyword evidence="11" id="KW-0520">NAD</keyword>
<evidence type="ECO:0000256" key="15">
    <source>
        <dbReference type="ARBA" id="ARBA00049551"/>
    </source>
</evidence>
<evidence type="ECO:0000256" key="12">
    <source>
        <dbReference type="ARBA" id="ARBA00023128"/>
    </source>
</evidence>
<evidence type="ECO:0000256" key="8">
    <source>
        <dbReference type="ARBA" id="ARBA00022967"/>
    </source>
</evidence>
<comment type="similarity">
    <text evidence="2">Belongs to the complex I subunit 6 family.</text>
</comment>
<dbReference type="EMBL" id="MG193456">
    <property type="protein sequence ID" value="AXS65958.1"/>
    <property type="molecule type" value="Genomic_DNA"/>
</dbReference>
<evidence type="ECO:0000256" key="10">
    <source>
        <dbReference type="ARBA" id="ARBA00022989"/>
    </source>
</evidence>
<keyword evidence="12 17" id="KW-0496">Mitochondrion</keyword>